<gene>
    <name evidence="7" type="ORF">BJP37_11325</name>
</gene>
<reference evidence="7 8" key="1">
    <citation type="submission" date="2016-10" db="EMBL/GenBank/DDBJ databases">
        <title>Comparative genomics uncovers the prolific and rare metabolic potential of the cyanobacterial genus Moorea.</title>
        <authorList>
            <person name="Leao T."/>
            <person name="Castelao G."/>
            <person name="Korobeynikov A."/>
            <person name="Monroe E.A."/>
            <person name="Podell S."/>
            <person name="Glukhov E."/>
            <person name="Allen E."/>
            <person name="Gerwick W.H."/>
            <person name="Gerwick L."/>
        </authorList>
    </citation>
    <scope>NUCLEOTIDE SEQUENCE [LARGE SCALE GENOMIC DNA]</scope>
    <source>
        <strain evidence="7 8">PNG5-198</strain>
    </source>
</reference>
<dbReference type="Proteomes" id="UP000186657">
    <property type="component" value="Unassembled WGS sequence"/>
</dbReference>
<evidence type="ECO:0000259" key="6">
    <source>
        <dbReference type="Pfam" id="PF00149"/>
    </source>
</evidence>
<comment type="similarity">
    <text evidence="4">Belongs to the cyclic nucleotide phosphodiesterase class-III family.</text>
</comment>
<dbReference type="EMBL" id="MKZS01000001">
    <property type="protein sequence ID" value="OLT59535.1"/>
    <property type="molecule type" value="Genomic_DNA"/>
</dbReference>
<evidence type="ECO:0000256" key="4">
    <source>
        <dbReference type="ARBA" id="ARBA00025742"/>
    </source>
</evidence>
<proteinExistence type="inferred from homology"/>
<accession>A0A1U7N0P9</accession>
<sequence length="340" mass="39882">MRSDSDPESMREPLITDILDSEDGLGLEQLDYLVVSGDLTNRATPQEFEQARQLISGLMERFDLTAERCIIVPGNHDLSWDEEVYEWKKKRLVEPNKLQEGTYVEQGDGFLLRVEERYPQRFKNFSECFYQPLLGKEYPLEFKQQCLPFLFPDTRIQFLAMNSCSEIDEYFRERSNIRQEALTQGLKVANRQIQQAKREEHFSKEAGSILRIAVWHHPITGNEKIAKDAFLERLQKADFQLCLHGHIHEERTDIIGYLHPTRKIYVAGAGSFGARTKARPESKPRFYNLLEVKPDHSKIRVHTRCLRKDGGAWTGWYVWHKKNSRSREAYYEINLQKKTI</sequence>
<dbReference type="InterPro" id="IPR050884">
    <property type="entry name" value="CNP_phosphodiesterase-III"/>
</dbReference>
<evidence type="ECO:0000256" key="3">
    <source>
        <dbReference type="ARBA" id="ARBA00023004"/>
    </source>
</evidence>
<dbReference type="GO" id="GO:0046872">
    <property type="term" value="F:metal ion binding"/>
    <property type="evidence" value="ECO:0007669"/>
    <property type="project" value="UniProtKB-KW"/>
</dbReference>
<name>A0A1U7N0P9_9CYAN</name>
<keyword evidence="8" id="KW-1185">Reference proteome</keyword>
<dbReference type="AlphaFoldDB" id="A0A1U7N0P9"/>
<dbReference type="InterPro" id="IPR029052">
    <property type="entry name" value="Metallo-depent_PP-like"/>
</dbReference>
<dbReference type="Pfam" id="PF00149">
    <property type="entry name" value="Metallophos"/>
    <property type="match status" value="1"/>
</dbReference>
<evidence type="ECO:0000313" key="7">
    <source>
        <dbReference type="EMBL" id="OLT59535.1"/>
    </source>
</evidence>
<dbReference type="InterPro" id="IPR004843">
    <property type="entry name" value="Calcineurin-like_PHP"/>
</dbReference>
<keyword evidence="1" id="KW-0479">Metal-binding</keyword>
<comment type="caution">
    <text evidence="7">The sequence shown here is derived from an EMBL/GenBank/DDBJ whole genome shotgun (WGS) entry which is preliminary data.</text>
</comment>
<organism evidence="7 8">
    <name type="scientific">Moorena bouillonii PNG</name>
    <dbReference type="NCBI Taxonomy" id="568701"/>
    <lineage>
        <taxon>Bacteria</taxon>
        <taxon>Bacillati</taxon>
        <taxon>Cyanobacteriota</taxon>
        <taxon>Cyanophyceae</taxon>
        <taxon>Coleofasciculales</taxon>
        <taxon>Coleofasciculaceae</taxon>
        <taxon>Moorena</taxon>
    </lineage>
</organism>
<dbReference type="PANTHER" id="PTHR42988:SF2">
    <property type="entry name" value="CYCLIC NUCLEOTIDE PHOSPHODIESTERASE CBUA0032-RELATED"/>
    <property type="match status" value="1"/>
</dbReference>
<evidence type="ECO:0000256" key="2">
    <source>
        <dbReference type="ARBA" id="ARBA00022801"/>
    </source>
</evidence>
<feature type="coiled-coil region" evidence="5">
    <location>
        <begin position="179"/>
        <end position="206"/>
    </location>
</feature>
<feature type="domain" description="Calcineurin-like phosphoesterase" evidence="6">
    <location>
        <begin position="28"/>
        <end position="249"/>
    </location>
</feature>
<keyword evidence="5" id="KW-0175">Coiled coil</keyword>
<dbReference type="SUPFAM" id="SSF56300">
    <property type="entry name" value="Metallo-dependent phosphatases"/>
    <property type="match status" value="1"/>
</dbReference>
<evidence type="ECO:0000256" key="5">
    <source>
        <dbReference type="SAM" id="Coils"/>
    </source>
</evidence>
<dbReference type="Gene3D" id="3.60.21.10">
    <property type="match status" value="1"/>
</dbReference>
<evidence type="ECO:0000313" key="8">
    <source>
        <dbReference type="Proteomes" id="UP000186657"/>
    </source>
</evidence>
<keyword evidence="3" id="KW-0408">Iron</keyword>
<protein>
    <recommendedName>
        <fullName evidence="6">Calcineurin-like phosphoesterase domain-containing protein</fullName>
    </recommendedName>
</protein>
<dbReference type="PANTHER" id="PTHR42988">
    <property type="entry name" value="PHOSPHOHYDROLASE"/>
    <property type="match status" value="1"/>
</dbReference>
<evidence type="ECO:0000256" key="1">
    <source>
        <dbReference type="ARBA" id="ARBA00022723"/>
    </source>
</evidence>
<keyword evidence="2" id="KW-0378">Hydrolase</keyword>
<dbReference type="GO" id="GO:0016787">
    <property type="term" value="F:hydrolase activity"/>
    <property type="evidence" value="ECO:0007669"/>
    <property type="project" value="UniProtKB-KW"/>
</dbReference>